<accession>A0A067KU72</accession>
<keyword evidence="2" id="KW-1185">Reference proteome</keyword>
<organism evidence="1 2">
    <name type="scientific">Jatropha curcas</name>
    <name type="common">Barbados nut</name>
    <dbReference type="NCBI Taxonomy" id="180498"/>
    <lineage>
        <taxon>Eukaryota</taxon>
        <taxon>Viridiplantae</taxon>
        <taxon>Streptophyta</taxon>
        <taxon>Embryophyta</taxon>
        <taxon>Tracheophyta</taxon>
        <taxon>Spermatophyta</taxon>
        <taxon>Magnoliopsida</taxon>
        <taxon>eudicotyledons</taxon>
        <taxon>Gunneridae</taxon>
        <taxon>Pentapetalae</taxon>
        <taxon>rosids</taxon>
        <taxon>fabids</taxon>
        <taxon>Malpighiales</taxon>
        <taxon>Euphorbiaceae</taxon>
        <taxon>Crotonoideae</taxon>
        <taxon>Jatropheae</taxon>
        <taxon>Jatropha</taxon>
    </lineage>
</organism>
<dbReference type="AlphaFoldDB" id="A0A067KU72"/>
<evidence type="ECO:0000313" key="2">
    <source>
        <dbReference type="Proteomes" id="UP000027138"/>
    </source>
</evidence>
<gene>
    <name evidence="1" type="ORF">JCGZ_10624</name>
</gene>
<sequence>MVPPALNVASVVWSLGTGRSRLMSQHPSDEEVDSYASFYGGIPANGAPRRVLVAAFRQVVGVVPQTSVAPSSVPVRPPIEKLRKYGVVEFMGKKDDVASTAEYWLRSLERILEQMQCSP</sequence>
<dbReference type="Proteomes" id="UP000027138">
    <property type="component" value="Unassembled WGS sequence"/>
</dbReference>
<name>A0A067KU72_JATCU</name>
<evidence type="ECO:0000313" key="1">
    <source>
        <dbReference type="EMBL" id="KDP35815.1"/>
    </source>
</evidence>
<proteinExistence type="predicted"/>
<reference evidence="1 2" key="1">
    <citation type="journal article" date="2014" name="PLoS ONE">
        <title>Global Analysis of Gene Expression Profiles in Physic Nut (Jatropha curcas L.) Seedlings Exposed to Salt Stress.</title>
        <authorList>
            <person name="Zhang L."/>
            <person name="Zhang C."/>
            <person name="Wu P."/>
            <person name="Chen Y."/>
            <person name="Li M."/>
            <person name="Jiang H."/>
            <person name="Wu G."/>
        </authorList>
    </citation>
    <scope>NUCLEOTIDE SEQUENCE [LARGE SCALE GENOMIC DNA]</scope>
    <source>
        <strain evidence="2">cv. GZQX0401</strain>
        <tissue evidence="1">Young leaves</tissue>
    </source>
</reference>
<protein>
    <submittedName>
        <fullName evidence="1">Uncharacterized protein</fullName>
    </submittedName>
</protein>
<dbReference type="EMBL" id="KK914475">
    <property type="protein sequence ID" value="KDP35815.1"/>
    <property type="molecule type" value="Genomic_DNA"/>
</dbReference>